<dbReference type="Proteomes" id="UP001606302">
    <property type="component" value="Unassembled WGS sequence"/>
</dbReference>
<accession>A0ABW7GQP1</accession>
<evidence type="ECO:0000313" key="2">
    <source>
        <dbReference type="EMBL" id="MFG6464147.1"/>
    </source>
</evidence>
<gene>
    <name evidence="2" type="ORF">ACG04Q_21440</name>
</gene>
<reference evidence="2 3" key="1">
    <citation type="submission" date="2024-08" db="EMBL/GenBank/DDBJ databases">
        <authorList>
            <person name="Lu H."/>
        </authorList>
    </citation>
    <scope>NUCLEOTIDE SEQUENCE [LARGE SCALE GENOMIC DNA]</scope>
    <source>
        <strain evidence="2 3">DXS20W</strain>
    </source>
</reference>
<dbReference type="EMBL" id="JBIGHX010000009">
    <property type="protein sequence ID" value="MFG6464147.1"/>
    <property type="molecule type" value="Genomic_DNA"/>
</dbReference>
<dbReference type="Pfam" id="PF03781">
    <property type="entry name" value="FGE-sulfatase"/>
    <property type="match status" value="1"/>
</dbReference>
<dbReference type="SUPFAM" id="SSF56436">
    <property type="entry name" value="C-type lectin-like"/>
    <property type="match status" value="1"/>
</dbReference>
<dbReference type="InterPro" id="IPR005532">
    <property type="entry name" value="SUMF_dom"/>
</dbReference>
<evidence type="ECO:0000259" key="1">
    <source>
        <dbReference type="Pfam" id="PF03781"/>
    </source>
</evidence>
<dbReference type="PANTHER" id="PTHR23150:SF19">
    <property type="entry name" value="FORMYLGLYCINE-GENERATING ENZYME"/>
    <property type="match status" value="1"/>
</dbReference>
<dbReference type="InterPro" id="IPR016187">
    <property type="entry name" value="CTDL_fold"/>
</dbReference>
<feature type="domain" description="Sulfatase-modifying factor enzyme-like" evidence="1">
    <location>
        <begin position="98"/>
        <end position="306"/>
    </location>
</feature>
<dbReference type="InterPro" id="IPR042095">
    <property type="entry name" value="SUMF_sf"/>
</dbReference>
<proteinExistence type="predicted"/>
<protein>
    <submittedName>
        <fullName evidence="2">Formylglycine-generating enzyme family protein</fullName>
    </submittedName>
</protein>
<organism evidence="2 3">
    <name type="scientific">Pelomonas lactea</name>
    <dbReference type="NCBI Taxonomy" id="3299030"/>
    <lineage>
        <taxon>Bacteria</taxon>
        <taxon>Pseudomonadati</taxon>
        <taxon>Pseudomonadota</taxon>
        <taxon>Betaproteobacteria</taxon>
        <taxon>Burkholderiales</taxon>
        <taxon>Sphaerotilaceae</taxon>
        <taxon>Roseateles</taxon>
    </lineage>
</organism>
<name>A0ABW7GQP1_9BURK</name>
<dbReference type="PANTHER" id="PTHR23150">
    <property type="entry name" value="SULFATASE MODIFYING FACTOR 1, 2"/>
    <property type="match status" value="1"/>
</dbReference>
<comment type="caution">
    <text evidence="2">The sequence shown here is derived from an EMBL/GenBank/DDBJ whole genome shotgun (WGS) entry which is preliminary data.</text>
</comment>
<evidence type="ECO:0000313" key="3">
    <source>
        <dbReference type="Proteomes" id="UP001606302"/>
    </source>
</evidence>
<keyword evidence="3" id="KW-1185">Reference proteome</keyword>
<dbReference type="InterPro" id="IPR051043">
    <property type="entry name" value="Sulfatase_Mod_Factor_Kinase"/>
</dbReference>
<sequence>MGYPEHYVPTRHEAPAAAIRRLVGVDAEDLAARVEDPALKMEDRLAAGLVLGLVGDPRIRTFEPTMIDIAAADVVIGLDVDRVGAVQGQLLDTGVLPDWIAKECPSHRVALAAYRIARYPVTNFEYRDFLAATGYNEIPTSWELGRYPHERANHPVYTVSAAAADAYCTWLASRTGREFRLPSEAEWEHAAAGPARFEYPWGDAFEVDHANTAEAGLLSSTPVGAFPRGNSYFGACDLAGNVEEYVANDYYPYAGGRAVEDELHRAWGQYRVARGGCFTRLRDLARCKRRHGYFPKRIYAMGFRLAETA</sequence>
<dbReference type="Gene3D" id="3.90.1580.10">
    <property type="entry name" value="paralog of FGE (formylglycine-generating enzyme)"/>
    <property type="match status" value="1"/>
</dbReference>